<evidence type="ECO:0000256" key="2">
    <source>
        <dbReference type="ARBA" id="ARBA00005961"/>
    </source>
</evidence>
<evidence type="ECO:0000256" key="7">
    <source>
        <dbReference type="ARBA" id="ARBA00023180"/>
    </source>
</evidence>
<dbReference type="InterPro" id="IPR016017">
    <property type="entry name" value="GDNF/GAS1"/>
</dbReference>
<dbReference type="InterPro" id="IPR057681">
    <property type="entry name" value="DUF7921"/>
</dbReference>
<evidence type="ECO:0000256" key="3">
    <source>
        <dbReference type="ARBA" id="ARBA00022475"/>
    </source>
</evidence>
<feature type="region of interest" description="Disordered" evidence="8">
    <location>
        <begin position="559"/>
        <end position="626"/>
    </location>
</feature>
<feature type="domain" description="GDNF/GAS1" evidence="9">
    <location>
        <begin position="303"/>
        <end position="384"/>
    </location>
</feature>
<gene>
    <name evidence="10" type="ORF">O3P69_019320</name>
</gene>
<feature type="compositionally biased region" description="Pro residues" evidence="8">
    <location>
        <begin position="578"/>
        <end position="603"/>
    </location>
</feature>
<evidence type="ECO:0000313" key="11">
    <source>
        <dbReference type="Proteomes" id="UP001487740"/>
    </source>
</evidence>
<evidence type="ECO:0000256" key="1">
    <source>
        <dbReference type="ARBA" id="ARBA00004236"/>
    </source>
</evidence>
<dbReference type="InterPro" id="IPR037193">
    <property type="entry name" value="GDNF_alpha"/>
</dbReference>
<keyword evidence="4" id="KW-0732">Signal</keyword>
<dbReference type="Pfam" id="PF25537">
    <property type="entry name" value="DUF7921"/>
    <property type="match status" value="1"/>
</dbReference>
<protein>
    <recommendedName>
        <fullName evidence="9">GDNF/GAS1 domain-containing protein</fullName>
    </recommendedName>
</protein>
<dbReference type="Proteomes" id="UP001487740">
    <property type="component" value="Unassembled WGS sequence"/>
</dbReference>
<sequence length="891" mass="100075">MSGVINCIEARQRCRSDGQCRDVLDMLHKICGPELVACATVTPGKCKTLLNTLGKYDYLKSCTCREPHIDFNCYTFREMIFNHPCSLVETAEEHQTYMQTCTDADADCKSNRACFKNYMEFINYCGYSGITCTSQQSDKCNESWKRIRATPRFGCYCPVQARSVGYSGHYDPKLDTKQEKCVNFYNDTHENPCLAGQKNVDRAKMVEVSQAMCHVALEHCSNDPECSRELNNINTWCDHSHCEPDRCRTALQEFYQRVKVVRRLQVAFCVCRQSDHDGECLMAMRKLHPTCAEKHKPKDPMQCHKIAEQCRQNRGCSAKLQQYEQNCAADAITGRCSDTHRSCQQAVMNILGTELHATCVCKGTDFLHQHDCYTWQKLLWSNPCVIESHLRLHEEINSGGADDLDEEFRRLTPAPPTSTQAPHFGPTHGYGTVVYHQKGPSLGPQTHEPVEPETTWGAGRRDGLQVGQTNRGFEPRGGLSGGYEVSVYKNRVGERPHYPEGETHFGRGRVPTNIWLPRTGDHRGIYNHGYRGTGIPIPSQESHHEGPIIEDWGRVLGGRPGKVQPDFSEERELHTRAPPFPPNRGPYPPRTPPNFMPVTPTPTPHSATHAAATPSTSTTITPTTSPTRACTMKDYNLKTVVIPEGTIKRFLKRDSDCSQLCKCPVSDRGQEPEANCITLSCVENKTCQTSRALYPHNTPYYLAYRGVCVCYAGKFICQKPEPGEYTLGPGIYLFLGYSRGEVEILEPHTSTNELEAIKVLESVLIRDYGFQCELRTKHHIGENFIVVAKLQMNPETYISPFVKQRKEKEVCAGPLEEIAKKINSRPRHEDIRTDAILSMFVLAKVDVNLPEPHTSPSHASTLSHASPLAFLLLLAAHLVAKGLLLPARTLT</sequence>
<feature type="compositionally biased region" description="Low complexity" evidence="8">
    <location>
        <begin position="604"/>
        <end position="626"/>
    </location>
</feature>
<dbReference type="InterPro" id="IPR003438">
    <property type="entry name" value="GDNF_rcpt"/>
</dbReference>
<accession>A0AAW0SWP3</accession>
<comment type="similarity">
    <text evidence="2">Belongs to the GDNFR family.</text>
</comment>
<dbReference type="GO" id="GO:0043235">
    <property type="term" value="C:receptor complex"/>
    <property type="evidence" value="ECO:0007669"/>
    <property type="project" value="TreeGrafter"/>
</dbReference>
<dbReference type="EMBL" id="JARAKH010000043">
    <property type="protein sequence ID" value="KAK8379344.1"/>
    <property type="molecule type" value="Genomic_DNA"/>
</dbReference>
<feature type="domain" description="GDNF/GAS1" evidence="9">
    <location>
        <begin position="7"/>
        <end position="85"/>
    </location>
</feature>
<comment type="caution">
    <text evidence="10">The sequence shown here is derived from an EMBL/GenBank/DDBJ whole genome shotgun (WGS) entry which is preliminary data.</text>
</comment>
<feature type="domain" description="GDNF/GAS1" evidence="9">
    <location>
        <begin position="101"/>
        <end position="193"/>
    </location>
</feature>
<organism evidence="10 11">
    <name type="scientific">Scylla paramamosain</name>
    <name type="common">Mud crab</name>
    <dbReference type="NCBI Taxonomy" id="85552"/>
    <lineage>
        <taxon>Eukaryota</taxon>
        <taxon>Metazoa</taxon>
        <taxon>Ecdysozoa</taxon>
        <taxon>Arthropoda</taxon>
        <taxon>Crustacea</taxon>
        <taxon>Multicrustacea</taxon>
        <taxon>Malacostraca</taxon>
        <taxon>Eumalacostraca</taxon>
        <taxon>Eucarida</taxon>
        <taxon>Decapoda</taxon>
        <taxon>Pleocyemata</taxon>
        <taxon>Brachyura</taxon>
        <taxon>Eubrachyura</taxon>
        <taxon>Portunoidea</taxon>
        <taxon>Portunidae</taxon>
        <taxon>Portuninae</taxon>
        <taxon>Scylla</taxon>
    </lineage>
</organism>
<dbReference type="GO" id="GO:0038023">
    <property type="term" value="F:signaling receptor activity"/>
    <property type="evidence" value="ECO:0007669"/>
    <property type="project" value="InterPro"/>
</dbReference>
<evidence type="ECO:0000256" key="6">
    <source>
        <dbReference type="ARBA" id="ARBA00023170"/>
    </source>
</evidence>
<name>A0AAW0SWP3_SCYPA</name>
<keyword evidence="11" id="KW-1185">Reference proteome</keyword>
<feature type="domain" description="GDNF/GAS1" evidence="9">
    <location>
        <begin position="213"/>
        <end position="291"/>
    </location>
</feature>
<dbReference type="PANTHER" id="PTHR10269">
    <property type="entry name" value="GDNF RECEPTOR ALPHA"/>
    <property type="match status" value="1"/>
</dbReference>
<evidence type="ECO:0000256" key="4">
    <source>
        <dbReference type="ARBA" id="ARBA00022729"/>
    </source>
</evidence>
<evidence type="ECO:0000259" key="9">
    <source>
        <dbReference type="SMART" id="SM00907"/>
    </source>
</evidence>
<evidence type="ECO:0000256" key="5">
    <source>
        <dbReference type="ARBA" id="ARBA00023136"/>
    </source>
</evidence>
<comment type="subcellular location">
    <subcellularLocation>
        <location evidence="1">Cell membrane</location>
    </subcellularLocation>
</comment>
<dbReference type="AlphaFoldDB" id="A0AAW0SWP3"/>
<dbReference type="GO" id="GO:0007169">
    <property type="term" value="P:cell surface receptor protein tyrosine kinase signaling pathway"/>
    <property type="evidence" value="ECO:0007669"/>
    <property type="project" value="UniProtKB-ARBA"/>
</dbReference>
<dbReference type="SMART" id="SM00907">
    <property type="entry name" value="GDNF"/>
    <property type="match status" value="4"/>
</dbReference>
<keyword evidence="7" id="KW-0325">Glycoprotein</keyword>
<evidence type="ECO:0000313" key="10">
    <source>
        <dbReference type="EMBL" id="KAK8379344.1"/>
    </source>
</evidence>
<dbReference type="PANTHER" id="PTHR10269:SF12">
    <property type="entry name" value="GLIAL CELL LINE-DERIVED NEUROTROPHIC FAMILY RECEPTOR-LIKE, ISOFORM E"/>
    <property type="match status" value="1"/>
</dbReference>
<feature type="region of interest" description="Disordered" evidence="8">
    <location>
        <begin position="441"/>
        <end position="478"/>
    </location>
</feature>
<dbReference type="GO" id="GO:0009897">
    <property type="term" value="C:external side of plasma membrane"/>
    <property type="evidence" value="ECO:0007669"/>
    <property type="project" value="TreeGrafter"/>
</dbReference>
<dbReference type="SUPFAM" id="SSF110035">
    <property type="entry name" value="GDNF receptor-like"/>
    <property type="match status" value="4"/>
</dbReference>
<dbReference type="Pfam" id="PF02351">
    <property type="entry name" value="GDNF"/>
    <property type="match status" value="3"/>
</dbReference>
<dbReference type="GO" id="GO:0007399">
    <property type="term" value="P:nervous system development"/>
    <property type="evidence" value="ECO:0007669"/>
    <property type="project" value="TreeGrafter"/>
</dbReference>
<proteinExistence type="inferred from homology"/>
<keyword evidence="5" id="KW-0472">Membrane</keyword>
<keyword evidence="3" id="KW-1003">Cell membrane</keyword>
<evidence type="ECO:0000256" key="8">
    <source>
        <dbReference type="SAM" id="MobiDB-lite"/>
    </source>
</evidence>
<keyword evidence="6" id="KW-0675">Receptor</keyword>
<reference evidence="10 11" key="1">
    <citation type="submission" date="2023-03" db="EMBL/GenBank/DDBJ databases">
        <title>High-quality genome of Scylla paramamosain provides insights in environmental adaptation.</title>
        <authorList>
            <person name="Zhang L."/>
        </authorList>
    </citation>
    <scope>NUCLEOTIDE SEQUENCE [LARGE SCALE GENOMIC DNA]</scope>
    <source>
        <strain evidence="10">LZ_2023a</strain>
        <tissue evidence="10">Muscle</tissue>
    </source>
</reference>